<reference evidence="2" key="2">
    <citation type="submission" date="2023-06" db="EMBL/GenBank/DDBJ databases">
        <authorList>
            <consortium name="Lawrence Berkeley National Laboratory"/>
            <person name="Haridas S."/>
            <person name="Hensen N."/>
            <person name="Bonometti L."/>
            <person name="Westerberg I."/>
            <person name="Brannstrom I.O."/>
            <person name="Guillou S."/>
            <person name="Cros-Aarteil S."/>
            <person name="Calhoun S."/>
            <person name="Kuo A."/>
            <person name="Mondo S."/>
            <person name="Pangilinan J."/>
            <person name="Riley R."/>
            <person name="LaButti K."/>
            <person name="Andreopoulos B."/>
            <person name="Lipzen A."/>
            <person name="Chen C."/>
            <person name="Yanf M."/>
            <person name="Daum C."/>
            <person name="Ng V."/>
            <person name="Clum A."/>
            <person name="Steindorff A."/>
            <person name="Ohm R."/>
            <person name="Martin F."/>
            <person name="Silar P."/>
            <person name="Natvig D."/>
            <person name="Lalanne C."/>
            <person name="Gautier V."/>
            <person name="Ament-velasquez S.L."/>
            <person name="Kruys A."/>
            <person name="Hutchinson M.I."/>
            <person name="Powell A.J."/>
            <person name="Barry K."/>
            <person name="Miller A.N."/>
            <person name="Grigoriev I.V."/>
            <person name="Debuchy R."/>
            <person name="Gladieux P."/>
            <person name="Thoren M.H."/>
            <person name="Johannesson H."/>
        </authorList>
    </citation>
    <scope>NUCLEOTIDE SEQUENCE</scope>
    <source>
        <strain evidence="2">CBS 232.78</strain>
    </source>
</reference>
<accession>A0AAE0NSI9</accession>
<keyword evidence="1" id="KW-1133">Transmembrane helix</keyword>
<keyword evidence="1" id="KW-0812">Transmembrane</keyword>
<comment type="caution">
    <text evidence="2">The sequence shown here is derived from an EMBL/GenBank/DDBJ whole genome shotgun (WGS) entry which is preliminary data.</text>
</comment>
<evidence type="ECO:0000256" key="1">
    <source>
        <dbReference type="SAM" id="Phobius"/>
    </source>
</evidence>
<feature type="transmembrane region" description="Helical" evidence="1">
    <location>
        <begin position="23"/>
        <end position="42"/>
    </location>
</feature>
<dbReference type="AlphaFoldDB" id="A0AAE0NSI9"/>
<name>A0AAE0NSI9_9PEZI</name>
<keyword evidence="1" id="KW-0472">Membrane</keyword>
<proteinExistence type="predicted"/>
<evidence type="ECO:0000313" key="2">
    <source>
        <dbReference type="EMBL" id="KAK3386928.1"/>
    </source>
</evidence>
<keyword evidence="3" id="KW-1185">Reference proteome</keyword>
<organism evidence="2 3">
    <name type="scientific">Podospora didyma</name>
    <dbReference type="NCBI Taxonomy" id="330526"/>
    <lineage>
        <taxon>Eukaryota</taxon>
        <taxon>Fungi</taxon>
        <taxon>Dikarya</taxon>
        <taxon>Ascomycota</taxon>
        <taxon>Pezizomycotina</taxon>
        <taxon>Sordariomycetes</taxon>
        <taxon>Sordariomycetidae</taxon>
        <taxon>Sordariales</taxon>
        <taxon>Podosporaceae</taxon>
        <taxon>Podospora</taxon>
    </lineage>
</organism>
<dbReference type="EMBL" id="JAULSW010000003">
    <property type="protein sequence ID" value="KAK3386928.1"/>
    <property type="molecule type" value="Genomic_DNA"/>
</dbReference>
<dbReference type="Proteomes" id="UP001285441">
    <property type="component" value="Unassembled WGS sequence"/>
</dbReference>
<gene>
    <name evidence="2" type="ORF">B0H63DRAFT_468655</name>
</gene>
<evidence type="ECO:0000313" key="3">
    <source>
        <dbReference type="Proteomes" id="UP001285441"/>
    </source>
</evidence>
<sequence length="73" mass="8170">MEPPLTPNGLSMLEFARLNGAKILYFLLLLGALVGMGVGSSLQPVRLTHCRMCLADSRWCNWLPWAIVRARSR</sequence>
<protein>
    <submittedName>
        <fullName evidence="2">Uncharacterized protein</fullName>
    </submittedName>
</protein>
<reference evidence="2" key="1">
    <citation type="journal article" date="2023" name="Mol. Phylogenet. Evol.">
        <title>Genome-scale phylogeny and comparative genomics of the fungal order Sordariales.</title>
        <authorList>
            <person name="Hensen N."/>
            <person name="Bonometti L."/>
            <person name="Westerberg I."/>
            <person name="Brannstrom I.O."/>
            <person name="Guillou S."/>
            <person name="Cros-Aarteil S."/>
            <person name="Calhoun S."/>
            <person name="Haridas S."/>
            <person name="Kuo A."/>
            <person name="Mondo S."/>
            <person name="Pangilinan J."/>
            <person name="Riley R."/>
            <person name="LaButti K."/>
            <person name="Andreopoulos B."/>
            <person name="Lipzen A."/>
            <person name="Chen C."/>
            <person name="Yan M."/>
            <person name="Daum C."/>
            <person name="Ng V."/>
            <person name="Clum A."/>
            <person name="Steindorff A."/>
            <person name="Ohm R.A."/>
            <person name="Martin F."/>
            <person name="Silar P."/>
            <person name="Natvig D.O."/>
            <person name="Lalanne C."/>
            <person name="Gautier V."/>
            <person name="Ament-Velasquez S.L."/>
            <person name="Kruys A."/>
            <person name="Hutchinson M.I."/>
            <person name="Powell A.J."/>
            <person name="Barry K."/>
            <person name="Miller A.N."/>
            <person name="Grigoriev I.V."/>
            <person name="Debuchy R."/>
            <person name="Gladieux P."/>
            <person name="Hiltunen Thoren M."/>
            <person name="Johannesson H."/>
        </authorList>
    </citation>
    <scope>NUCLEOTIDE SEQUENCE</scope>
    <source>
        <strain evidence="2">CBS 232.78</strain>
    </source>
</reference>